<dbReference type="AlphaFoldDB" id="A0A813ZYA2"/>
<keyword evidence="12" id="KW-1185">Reference proteome</keyword>
<keyword evidence="2 9" id="KW-0328">Glycosyltransferase</keyword>
<evidence type="ECO:0000256" key="6">
    <source>
        <dbReference type="ARBA" id="ARBA00022803"/>
    </source>
</evidence>
<dbReference type="Pfam" id="PF13424">
    <property type="entry name" value="TPR_12"/>
    <property type="match status" value="1"/>
</dbReference>
<dbReference type="InterPro" id="IPR019734">
    <property type="entry name" value="TPR_rpt"/>
</dbReference>
<dbReference type="PANTHER" id="PTHR45641:SF1">
    <property type="entry name" value="AAA+ ATPASE DOMAIN-CONTAINING PROTEIN"/>
    <property type="match status" value="1"/>
</dbReference>
<gene>
    <name evidence="10" type="ORF">BJG266_LOCUS10671</name>
    <name evidence="11" type="ORF">QVE165_LOCUS50834</name>
</gene>
<reference evidence="10" key="1">
    <citation type="submission" date="2021-02" db="EMBL/GenBank/DDBJ databases">
        <authorList>
            <person name="Nowell W R."/>
        </authorList>
    </citation>
    <scope>NUCLEOTIDE SEQUENCE</scope>
</reference>
<protein>
    <recommendedName>
        <fullName evidence="9">NAD(P)(+)--arginine ADP-ribosyltransferase</fullName>
        <ecNumber evidence="9">2.4.2.31</ecNumber>
    </recommendedName>
    <alternativeName>
        <fullName evidence="9">Mono(ADP-ribosyl)transferase</fullName>
    </alternativeName>
</protein>
<dbReference type="Proteomes" id="UP000663877">
    <property type="component" value="Unassembled WGS sequence"/>
</dbReference>
<dbReference type="InterPro" id="IPR011990">
    <property type="entry name" value="TPR-like_helical_dom_sf"/>
</dbReference>
<keyword evidence="9" id="KW-0521">NADP</keyword>
<dbReference type="SUPFAM" id="SSF56399">
    <property type="entry name" value="ADP-ribosylation"/>
    <property type="match status" value="1"/>
</dbReference>
<keyword evidence="6 8" id="KW-0802">TPR repeat</keyword>
<dbReference type="Gene3D" id="1.25.40.10">
    <property type="entry name" value="Tetratricopeptide repeat domain"/>
    <property type="match status" value="2"/>
</dbReference>
<dbReference type="PANTHER" id="PTHR45641">
    <property type="entry name" value="TETRATRICOPEPTIDE REPEAT PROTEIN (AFU_ORTHOLOGUE AFUA_6G03870)"/>
    <property type="match status" value="1"/>
</dbReference>
<evidence type="ECO:0000256" key="4">
    <source>
        <dbReference type="ARBA" id="ARBA00022695"/>
    </source>
</evidence>
<evidence type="ECO:0000256" key="9">
    <source>
        <dbReference type="RuleBase" id="RU361228"/>
    </source>
</evidence>
<keyword evidence="9" id="KW-0520">NAD</keyword>
<evidence type="ECO:0000313" key="13">
    <source>
        <dbReference type="Proteomes" id="UP000663877"/>
    </source>
</evidence>
<keyword evidence="4" id="KW-0548">Nucleotidyltransferase</keyword>
<dbReference type="SMART" id="SM00028">
    <property type="entry name" value="TPR"/>
    <property type="match status" value="4"/>
</dbReference>
<keyword evidence="3 9" id="KW-0808">Transferase</keyword>
<evidence type="ECO:0000313" key="12">
    <source>
        <dbReference type="Proteomes" id="UP000663832"/>
    </source>
</evidence>
<dbReference type="PROSITE" id="PS50005">
    <property type="entry name" value="TPR"/>
    <property type="match status" value="2"/>
</dbReference>
<dbReference type="GO" id="GO:0106274">
    <property type="term" value="F:NAD+-protein-arginine ADP-ribosyltransferase activity"/>
    <property type="evidence" value="ECO:0007669"/>
    <property type="project" value="UniProtKB-EC"/>
</dbReference>
<feature type="repeat" description="TPR" evidence="8">
    <location>
        <begin position="258"/>
        <end position="291"/>
    </location>
</feature>
<accession>A0A813ZYA2</accession>
<dbReference type="Gene3D" id="3.90.176.10">
    <property type="entry name" value="Toxin ADP-ribosyltransferase, Chain A, domain 1"/>
    <property type="match status" value="1"/>
</dbReference>
<dbReference type="EMBL" id="CAJNOM010001035">
    <property type="protein sequence ID" value="CAF1587534.1"/>
    <property type="molecule type" value="Genomic_DNA"/>
</dbReference>
<keyword evidence="5" id="KW-0677">Repeat</keyword>
<dbReference type="EC" id="2.4.2.31" evidence="9"/>
<dbReference type="InterPro" id="IPR000768">
    <property type="entry name" value="ART"/>
</dbReference>
<comment type="similarity">
    <text evidence="1 9">Belongs to the Arg-specific ADP-ribosyltransferase family.</text>
</comment>
<evidence type="ECO:0000256" key="7">
    <source>
        <dbReference type="ARBA" id="ARBA00047597"/>
    </source>
</evidence>
<proteinExistence type="inferred from homology"/>
<sequence length="438" mass="50312">MWATCRSLYRENQAQLDHIDKLEEAYVACEAIEYYTGNSCLSRTVNQACHSENMRQIFKFRVYISDLHKQLVEYHEQNEKDELISCIQKLYRGKPLSGSVLQQLIDNKGNLISMNGFLSTTTNNKVASFYHGDDQVSRVNYGYRPVLFILEINTKIKQPYAYIATCSTKPHEREVLFSLGTIWRIKSIEVNKDLCTIELTSCDEFDSQSTELLNTYAKNGCNLSSIGDILLKLGDDDEAEWFYKKMLKQNSLNSETRANLYYKIGNIRYEKKDYSIALENYKDAEKLLSPSTNESDISPPQLMYVSDTQSPLIAIYNNMGFIHANDDDSSKAVSCYEQALKVKNGPRSQIATVHNNLGLLYYTRNKYEEAREQHTKAIQLTDDSHSKWIEFKSNLDVANERCQHLANTRLNTRDGIDSCFIGTEPNSTEKLPNRLEPN</sequence>
<evidence type="ECO:0000256" key="3">
    <source>
        <dbReference type="ARBA" id="ARBA00022679"/>
    </source>
</evidence>
<evidence type="ECO:0000256" key="1">
    <source>
        <dbReference type="ARBA" id="ARBA00009558"/>
    </source>
</evidence>
<feature type="repeat" description="TPR" evidence="8">
    <location>
        <begin position="351"/>
        <end position="384"/>
    </location>
</feature>
<dbReference type="OrthoDB" id="10011935at2759"/>
<evidence type="ECO:0000256" key="2">
    <source>
        <dbReference type="ARBA" id="ARBA00022676"/>
    </source>
</evidence>
<evidence type="ECO:0000256" key="5">
    <source>
        <dbReference type="ARBA" id="ARBA00022737"/>
    </source>
</evidence>
<dbReference type="EMBL" id="CAJNOI010000038">
    <property type="protein sequence ID" value="CAF0904785.1"/>
    <property type="molecule type" value="Genomic_DNA"/>
</dbReference>
<comment type="catalytic activity">
    <reaction evidence="7 9">
        <text>L-arginyl-[protein] + NAD(+) = N(omega)-(ADP-D-ribosyl)-L-arginyl-[protein] + nicotinamide + H(+)</text>
        <dbReference type="Rhea" id="RHEA:19149"/>
        <dbReference type="Rhea" id="RHEA-COMP:10532"/>
        <dbReference type="Rhea" id="RHEA-COMP:15087"/>
        <dbReference type="ChEBI" id="CHEBI:15378"/>
        <dbReference type="ChEBI" id="CHEBI:17154"/>
        <dbReference type="ChEBI" id="CHEBI:29965"/>
        <dbReference type="ChEBI" id="CHEBI:57540"/>
        <dbReference type="ChEBI" id="CHEBI:142554"/>
        <dbReference type="EC" id="2.4.2.31"/>
    </reaction>
</comment>
<name>A0A813ZYA2_9BILA</name>
<evidence type="ECO:0000256" key="8">
    <source>
        <dbReference type="PROSITE-ProRule" id="PRU00339"/>
    </source>
</evidence>
<dbReference type="SUPFAM" id="SSF48452">
    <property type="entry name" value="TPR-like"/>
    <property type="match status" value="1"/>
</dbReference>
<evidence type="ECO:0000313" key="10">
    <source>
        <dbReference type="EMBL" id="CAF0904785.1"/>
    </source>
</evidence>
<comment type="caution">
    <text evidence="10">The sequence shown here is derived from an EMBL/GenBank/DDBJ whole genome shotgun (WGS) entry which is preliminary data.</text>
</comment>
<dbReference type="Pfam" id="PF01129">
    <property type="entry name" value="ART"/>
    <property type="match status" value="1"/>
</dbReference>
<dbReference type="Proteomes" id="UP000663832">
    <property type="component" value="Unassembled WGS sequence"/>
</dbReference>
<evidence type="ECO:0000313" key="11">
    <source>
        <dbReference type="EMBL" id="CAF1587534.1"/>
    </source>
</evidence>
<dbReference type="PROSITE" id="PS51996">
    <property type="entry name" value="TR_MART"/>
    <property type="match status" value="1"/>
</dbReference>
<organism evidence="10 13">
    <name type="scientific">Adineta steineri</name>
    <dbReference type="NCBI Taxonomy" id="433720"/>
    <lineage>
        <taxon>Eukaryota</taxon>
        <taxon>Metazoa</taxon>
        <taxon>Spiralia</taxon>
        <taxon>Gnathifera</taxon>
        <taxon>Rotifera</taxon>
        <taxon>Eurotatoria</taxon>
        <taxon>Bdelloidea</taxon>
        <taxon>Adinetida</taxon>
        <taxon>Adinetidae</taxon>
        <taxon>Adineta</taxon>
    </lineage>
</organism>
<dbReference type="GO" id="GO:0016779">
    <property type="term" value="F:nucleotidyltransferase activity"/>
    <property type="evidence" value="ECO:0007669"/>
    <property type="project" value="UniProtKB-KW"/>
</dbReference>